<dbReference type="AlphaFoldDB" id="N1WCM5"/>
<keyword evidence="2" id="KW-1185">Reference proteome</keyword>
<dbReference type="STRING" id="1218598.LEP1GSC060_1719"/>
<sequence length="39" mass="4524">MANWENILTSEFYEATKKYFKLEIQGIQSLSMIQPSING</sequence>
<protein>
    <submittedName>
        <fullName evidence="1">Uncharacterized protein</fullName>
    </submittedName>
</protein>
<gene>
    <name evidence="1" type="ORF">LEP1GSC060_1719</name>
</gene>
<comment type="caution">
    <text evidence="1">The sequence shown here is derived from an EMBL/GenBank/DDBJ whole genome shotgun (WGS) entry which is preliminary data.</text>
</comment>
<reference evidence="1" key="1">
    <citation type="submission" date="2013-03" db="EMBL/GenBank/DDBJ databases">
        <authorList>
            <person name="Harkins D.M."/>
            <person name="Durkin A.S."/>
            <person name="Brinkac L.M."/>
            <person name="Haft D.H."/>
            <person name="Selengut J.D."/>
            <person name="Sanka R."/>
            <person name="DePew J."/>
            <person name="Purushe J."/>
            <person name="Hartskeerl R.A."/>
            <person name="Ahmed A."/>
            <person name="van der Linden H."/>
            <person name="Goris M.G.A."/>
            <person name="Vinetz J.M."/>
            <person name="Sutton G.G."/>
            <person name="Nierman W.C."/>
            <person name="Fouts D.E."/>
        </authorList>
    </citation>
    <scope>NUCLEOTIDE SEQUENCE [LARGE SCALE GENOMIC DNA]</scope>
    <source>
        <strain evidence="1">ICFT</strain>
    </source>
</reference>
<name>N1WCM5_9LEPT</name>
<accession>N1WCM5</accession>
<dbReference type="Proteomes" id="UP000012313">
    <property type="component" value="Unassembled WGS sequence"/>
</dbReference>
<organism evidence="1 2">
    <name type="scientific">Leptospira weilii serovar Ranarum str. ICFT</name>
    <dbReference type="NCBI Taxonomy" id="1218598"/>
    <lineage>
        <taxon>Bacteria</taxon>
        <taxon>Pseudomonadati</taxon>
        <taxon>Spirochaetota</taxon>
        <taxon>Spirochaetia</taxon>
        <taxon>Leptospirales</taxon>
        <taxon>Leptospiraceae</taxon>
        <taxon>Leptospira</taxon>
    </lineage>
</organism>
<proteinExistence type="predicted"/>
<dbReference type="EMBL" id="AOHC02000026">
    <property type="protein sequence ID" value="EMY77986.1"/>
    <property type="molecule type" value="Genomic_DNA"/>
</dbReference>
<evidence type="ECO:0000313" key="1">
    <source>
        <dbReference type="EMBL" id="EMY77986.1"/>
    </source>
</evidence>
<evidence type="ECO:0000313" key="2">
    <source>
        <dbReference type="Proteomes" id="UP000012313"/>
    </source>
</evidence>